<dbReference type="AlphaFoldDB" id="A0A1I5IIH4"/>
<proteinExistence type="predicted"/>
<dbReference type="Pfam" id="PF19730">
    <property type="entry name" value="DUF6221"/>
    <property type="match status" value="1"/>
</dbReference>
<gene>
    <name evidence="2" type="ORF">SAMN05421854_102478</name>
</gene>
<sequence length="166" mass="19706">MDDPIAFLRARLDDEQAEVEQRLRNPYLDPTDDELHQRNAHPAYEYKTLEGQRKAWREVDDPPEGEGWELNTTSADPDAFERFDYTEERYWRRRRPDGSLREWTPAAADRRRAAEIDAKRQIIELYSDGAEFPDFDGGYQSAMEDVLELLALPYAEHPDYREEWRP</sequence>
<dbReference type="InterPro" id="IPR046193">
    <property type="entry name" value="DUF6221"/>
</dbReference>
<name>A0A1I5IIH4_9PSEU</name>
<evidence type="ECO:0000313" key="2">
    <source>
        <dbReference type="EMBL" id="SFO60056.1"/>
    </source>
</evidence>
<feature type="region of interest" description="Disordered" evidence="1">
    <location>
        <begin position="24"/>
        <end position="44"/>
    </location>
</feature>
<organism evidence="2 3">
    <name type="scientific">Amycolatopsis rubida</name>
    <dbReference type="NCBI Taxonomy" id="112413"/>
    <lineage>
        <taxon>Bacteria</taxon>
        <taxon>Bacillati</taxon>
        <taxon>Actinomycetota</taxon>
        <taxon>Actinomycetes</taxon>
        <taxon>Pseudonocardiales</taxon>
        <taxon>Pseudonocardiaceae</taxon>
        <taxon>Amycolatopsis</taxon>
    </lineage>
</organism>
<evidence type="ECO:0000256" key="1">
    <source>
        <dbReference type="SAM" id="MobiDB-lite"/>
    </source>
</evidence>
<dbReference type="Proteomes" id="UP000199137">
    <property type="component" value="Unassembled WGS sequence"/>
</dbReference>
<protein>
    <submittedName>
        <fullName evidence="2">Uncharacterized protein</fullName>
    </submittedName>
</protein>
<evidence type="ECO:0000313" key="3">
    <source>
        <dbReference type="Proteomes" id="UP000199137"/>
    </source>
</evidence>
<accession>A0A1I5IIH4</accession>
<dbReference type="EMBL" id="FOWC01000002">
    <property type="protein sequence ID" value="SFO60056.1"/>
    <property type="molecule type" value="Genomic_DNA"/>
</dbReference>
<reference evidence="2 3" key="1">
    <citation type="submission" date="2016-10" db="EMBL/GenBank/DDBJ databases">
        <authorList>
            <person name="de Groot N.N."/>
        </authorList>
    </citation>
    <scope>NUCLEOTIDE SEQUENCE [LARGE SCALE GENOMIC DNA]</scope>
    <source>
        <strain evidence="2 3">DSM 44637</strain>
    </source>
</reference>
<dbReference type="STRING" id="112413.SAMN05421854_102478"/>